<protein>
    <submittedName>
        <fullName evidence="1">Uncharacterized protein</fullName>
    </submittedName>
</protein>
<dbReference type="AlphaFoldDB" id="A0A5C0AUH2"/>
<dbReference type="EMBL" id="CP043046">
    <property type="protein sequence ID" value="QEI05958.1"/>
    <property type="molecule type" value="Genomic_DNA"/>
</dbReference>
<evidence type="ECO:0000313" key="2">
    <source>
        <dbReference type="Proteomes" id="UP000325161"/>
    </source>
</evidence>
<keyword evidence="2" id="KW-1185">Reference proteome</keyword>
<accession>A0A5C0AUH2</accession>
<proteinExistence type="predicted"/>
<gene>
    <name evidence="1" type="ORF">FXN63_08970</name>
</gene>
<dbReference type="Proteomes" id="UP000325161">
    <property type="component" value="Chromosome"/>
</dbReference>
<dbReference type="RefSeq" id="WP_148814341.1">
    <property type="nucleotide sequence ID" value="NZ_CP043046.1"/>
</dbReference>
<organism evidence="1 2">
    <name type="scientific">Pigmentiphaga aceris</name>
    <dbReference type="NCBI Taxonomy" id="1940612"/>
    <lineage>
        <taxon>Bacteria</taxon>
        <taxon>Pseudomonadati</taxon>
        <taxon>Pseudomonadota</taxon>
        <taxon>Betaproteobacteria</taxon>
        <taxon>Burkholderiales</taxon>
        <taxon>Alcaligenaceae</taxon>
        <taxon>Pigmentiphaga</taxon>
    </lineage>
</organism>
<evidence type="ECO:0000313" key="1">
    <source>
        <dbReference type="EMBL" id="QEI05958.1"/>
    </source>
</evidence>
<reference evidence="1 2" key="1">
    <citation type="submission" date="2019-08" db="EMBL/GenBank/DDBJ databases">
        <title>Amphibian skin-associated Pigmentiphaga: genome sequence and occurrence across geography and hosts.</title>
        <authorList>
            <person name="Bletz M.C."/>
            <person name="Bunk B."/>
            <person name="Sproeer C."/>
            <person name="Biwer P."/>
            <person name="Reiter S."/>
            <person name="Rabemananjara F.C.E."/>
            <person name="Schulz S."/>
            <person name="Overmann J."/>
            <person name="Vences M."/>
        </authorList>
    </citation>
    <scope>NUCLEOTIDE SEQUENCE [LARGE SCALE GENOMIC DNA]</scope>
    <source>
        <strain evidence="1 2">Mada1488</strain>
    </source>
</reference>
<name>A0A5C0AUH2_9BURK</name>
<dbReference type="KEGG" id="pacr:FXN63_08970"/>
<dbReference type="OrthoDB" id="8686404at2"/>
<sequence>MQYTVALQDFPEIPADVRQQAERRYGKTLEKALGGADEVGIAYRAWTNAEDSSEDELSADDRTQALRWQKAAMKAQTEGFNGLGEAPEAYFEIKLVR</sequence>